<dbReference type="Gene3D" id="1.20.140.10">
    <property type="entry name" value="Butyryl-CoA Dehydrogenase, subunit A, domain 3"/>
    <property type="match status" value="1"/>
</dbReference>
<dbReference type="GO" id="GO:0050660">
    <property type="term" value="F:flavin adenine dinucleotide binding"/>
    <property type="evidence" value="ECO:0007669"/>
    <property type="project" value="InterPro"/>
</dbReference>
<dbReference type="Pfam" id="PF02770">
    <property type="entry name" value="Acyl-CoA_dh_M"/>
    <property type="match status" value="1"/>
</dbReference>
<evidence type="ECO:0000259" key="8">
    <source>
        <dbReference type="Pfam" id="PF02770"/>
    </source>
</evidence>
<comment type="caution">
    <text evidence="10">The sequence shown here is derived from an EMBL/GenBank/DDBJ whole genome shotgun (WGS) entry which is preliminary data.</text>
</comment>
<dbReference type="InterPro" id="IPR013786">
    <property type="entry name" value="AcylCoA_DH/ox_N"/>
</dbReference>
<dbReference type="SUPFAM" id="SSF56645">
    <property type="entry name" value="Acyl-CoA dehydrogenase NM domain-like"/>
    <property type="match status" value="1"/>
</dbReference>
<dbReference type="InterPro" id="IPR006091">
    <property type="entry name" value="Acyl-CoA_Oxase/DH_mid-dom"/>
</dbReference>
<dbReference type="InterPro" id="IPR009100">
    <property type="entry name" value="AcylCoA_DH/oxidase_NM_dom_sf"/>
</dbReference>
<evidence type="ECO:0000313" key="10">
    <source>
        <dbReference type="EMBL" id="OFJ52895.1"/>
    </source>
</evidence>
<evidence type="ECO:0000256" key="6">
    <source>
        <dbReference type="RuleBase" id="RU362125"/>
    </source>
</evidence>
<dbReference type="Pfam" id="PF00441">
    <property type="entry name" value="Acyl-CoA_dh_1"/>
    <property type="match status" value="1"/>
</dbReference>
<keyword evidence="5 6" id="KW-0560">Oxidoreductase</keyword>
<dbReference type="AlphaFoldDB" id="A0A1E8Q320"/>
<keyword evidence="11" id="KW-1185">Reference proteome</keyword>
<gene>
    <name evidence="10" type="ORF">BEL07_14865</name>
</gene>
<accession>A0A1E8Q320</accession>
<dbReference type="RefSeq" id="WP_070353890.1">
    <property type="nucleotide sequence ID" value="NZ_CP043474.1"/>
</dbReference>
<feature type="domain" description="Acyl-CoA dehydrogenase/oxidase C-terminal" evidence="7">
    <location>
        <begin position="232"/>
        <end position="390"/>
    </location>
</feature>
<reference evidence="10 11" key="1">
    <citation type="submission" date="2016-09" db="EMBL/GenBank/DDBJ databases">
        <title>genome sequence of Mycobacterium sp. 739 SCH.</title>
        <authorList>
            <person name="Greninger A.L."/>
            <person name="Qin X."/>
            <person name="Jerome K."/>
            <person name="Vora S."/>
            <person name="Quinn K."/>
        </authorList>
    </citation>
    <scope>NUCLEOTIDE SEQUENCE [LARGE SCALE GENOMIC DNA]</scope>
    <source>
        <strain evidence="10 11">SCH</strain>
    </source>
</reference>
<dbReference type="OrthoDB" id="3964153at2"/>
<dbReference type="GO" id="GO:0005886">
    <property type="term" value="C:plasma membrane"/>
    <property type="evidence" value="ECO:0007669"/>
    <property type="project" value="TreeGrafter"/>
</dbReference>
<feature type="domain" description="Acyl-CoA oxidase/dehydrogenase middle" evidence="8">
    <location>
        <begin position="125"/>
        <end position="220"/>
    </location>
</feature>
<dbReference type="SUPFAM" id="SSF47203">
    <property type="entry name" value="Acyl-CoA dehydrogenase C-terminal domain-like"/>
    <property type="match status" value="1"/>
</dbReference>
<dbReference type="Gene3D" id="2.40.110.10">
    <property type="entry name" value="Butyryl-CoA Dehydrogenase, subunit A, domain 2"/>
    <property type="match status" value="1"/>
</dbReference>
<evidence type="ECO:0000256" key="1">
    <source>
        <dbReference type="ARBA" id="ARBA00001974"/>
    </source>
</evidence>
<proteinExistence type="inferred from homology"/>
<keyword evidence="4 6" id="KW-0274">FAD</keyword>
<keyword evidence="3 6" id="KW-0285">Flavoprotein</keyword>
<sequence>MKLALSDDDVAFREELREFIATEIPADVRERGRAGHPRFPDDIVTCQRLLNARGWAVPGWPVEWGGQDWTPIRKQIWADELQMAGVPEPLAFNASMVGPVIAQFGSEDVKKRFLPPTANLDIWWCQGFSEPEAGSDLASLRTTAVRDGDDYVINGQKTWTTLGQYADWIFVLARTNPDAPKRQAGISFLLAEMNTPGITLRPIKLIDGGYEVNEVFFDDVRVPADQLVGEENAGWTYAKYLLSHERSGIARIGMTKRWLVQAKQHAAQVRVNGASLLEDPLFAARVAELENEVLALEITQRRVGGSEADGKPNPASSILKLRGSQLQQAATELLLEVAGPDAVPSVAGDAAETDDLAWAHEAAPHYLNYRKTSIYGGTNEVQRTIIASTILGL</sequence>
<dbReference type="InterPro" id="IPR009075">
    <property type="entry name" value="AcylCo_DH/oxidase_C"/>
</dbReference>
<comment type="cofactor">
    <cofactor evidence="1 6">
        <name>FAD</name>
        <dbReference type="ChEBI" id="CHEBI:57692"/>
    </cofactor>
</comment>
<dbReference type="Proteomes" id="UP000178953">
    <property type="component" value="Unassembled WGS sequence"/>
</dbReference>
<evidence type="ECO:0000259" key="7">
    <source>
        <dbReference type="Pfam" id="PF00441"/>
    </source>
</evidence>
<dbReference type="Gene3D" id="1.10.540.10">
    <property type="entry name" value="Acyl-CoA dehydrogenase/oxidase, N-terminal domain"/>
    <property type="match status" value="1"/>
</dbReference>
<protein>
    <submittedName>
        <fullName evidence="10">Acyl-CoA dehydrogenase</fullName>
    </submittedName>
</protein>
<dbReference type="PANTHER" id="PTHR43292">
    <property type="entry name" value="ACYL-COA DEHYDROGENASE"/>
    <property type="match status" value="1"/>
</dbReference>
<dbReference type="GO" id="GO:0016627">
    <property type="term" value="F:oxidoreductase activity, acting on the CH-CH group of donors"/>
    <property type="evidence" value="ECO:0007669"/>
    <property type="project" value="InterPro"/>
</dbReference>
<dbReference type="InterPro" id="IPR036250">
    <property type="entry name" value="AcylCo_DH-like_C"/>
</dbReference>
<evidence type="ECO:0000256" key="2">
    <source>
        <dbReference type="ARBA" id="ARBA00009347"/>
    </source>
</evidence>
<organism evidence="10 11">
    <name type="scientific">Mycolicibacterium grossiae</name>
    <dbReference type="NCBI Taxonomy" id="1552759"/>
    <lineage>
        <taxon>Bacteria</taxon>
        <taxon>Bacillati</taxon>
        <taxon>Actinomycetota</taxon>
        <taxon>Actinomycetes</taxon>
        <taxon>Mycobacteriales</taxon>
        <taxon>Mycobacteriaceae</taxon>
        <taxon>Mycolicibacterium</taxon>
    </lineage>
</organism>
<dbReference type="InterPro" id="IPR046373">
    <property type="entry name" value="Acyl-CoA_Oxase/DH_mid-dom_sf"/>
</dbReference>
<dbReference type="Pfam" id="PF02771">
    <property type="entry name" value="Acyl-CoA_dh_N"/>
    <property type="match status" value="1"/>
</dbReference>
<comment type="similarity">
    <text evidence="2 6">Belongs to the acyl-CoA dehydrogenase family.</text>
</comment>
<evidence type="ECO:0000259" key="9">
    <source>
        <dbReference type="Pfam" id="PF02771"/>
    </source>
</evidence>
<evidence type="ECO:0000313" key="11">
    <source>
        <dbReference type="Proteomes" id="UP000178953"/>
    </source>
</evidence>
<evidence type="ECO:0000256" key="4">
    <source>
        <dbReference type="ARBA" id="ARBA00022827"/>
    </source>
</evidence>
<name>A0A1E8Q320_9MYCO</name>
<feature type="domain" description="Acyl-CoA dehydrogenase/oxidase N-terminal" evidence="9">
    <location>
        <begin position="7"/>
        <end position="119"/>
    </location>
</feature>
<dbReference type="PANTHER" id="PTHR43292:SF3">
    <property type="entry name" value="ACYL-COA DEHYDROGENASE FADE29"/>
    <property type="match status" value="1"/>
</dbReference>
<evidence type="ECO:0000256" key="3">
    <source>
        <dbReference type="ARBA" id="ARBA00022630"/>
    </source>
</evidence>
<evidence type="ECO:0000256" key="5">
    <source>
        <dbReference type="ARBA" id="ARBA00023002"/>
    </source>
</evidence>
<dbReference type="InterPro" id="IPR052161">
    <property type="entry name" value="Mycobact_Acyl-CoA_DH"/>
</dbReference>
<dbReference type="FunFam" id="2.40.110.10:FF:000011">
    <property type="entry name" value="Acyl-CoA dehydrogenase FadE34"/>
    <property type="match status" value="1"/>
</dbReference>
<dbReference type="EMBL" id="MCHX01000032">
    <property type="protein sequence ID" value="OFJ52895.1"/>
    <property type="molecule type" value="Genomic_DNA"/>
</dbReference>
<dbReference type="InterPro" id="IPR037069">
    <property type="entry name" value="AcylCoA_DH/ox_N_sf"/>
</dbReference>